<dbReference type="PANTHER" id="PTHR31490:SF35">
    <property type="entry name" value="ENDO-1,4-BETA-XYLANASE"/>
    <property type="match status" value="1"/>
</dbReference>
<evidence type="ECO:0000313" key="14">
    <source>
        <dbReference type="EMBL" id="KAK3897502.1"/>
    </source>
</evidence>
<evidence type="ECO:0000256" key="11">
    <source>
        <dbReference type="RuleBase" id="RU361174"/>
    </source>
</evidence>
<evidence type="ECO:0000256" key="12">
    <source>
        <dbReference type="SAM" id="SignalP"/>
    </source>
</evidence>
<keyword evidence="9 11" id="KW-0326">Glycosidase</keyword>
<evidence type="ECO:0000259" key="13">
    <source>
        <dbReference type="PROSITE" id="PS51760"/>
    </source>
</evidence>
<keyword evidence="6" id="KW-0858">Xylan degradation</keyword>
<reference evidence="14" key="2">
    <citation type="submission" date="2023-05" db="EMBL/GenBank/DDBJ databases">
        <authorList>
            <consortium name="Lawrence Berkeley National Laboratory"/>
            <person name="Steindorff A."/>
            <person name="Hensen N."/>
            <person name="Bonometti L."/>
            <person name="Westerberg I."/>
            <person name="Brannstrom I.O."/>
            <person name="Guillou S."/>
            <person name="Cros-Aarteil S."/>
            <person name="Calhoun S."/>
            <person name="Haridas S."/>
            <person name="Kuo A."/>
            <person name="Mondo S."/>
            <person name="Pangilinan J."/>
            <person name="Riley R."/>
            <person name="Labutti K."/>
            <person name="Andreopoulos B."/>
            <person name="Lipzen A."/>
            <person name="Chen C."/>
            <person name="Yanf M."/>
            <person name="Daum C."/>
            <person name="Ng V."/>
            <person name="Clum A."/>
            <person name="Ohm R."/>
            <person name="Martin F."/>
            <person name="Silar P."/>
            <person name="Natvig D."/>
            <person name="Lalanne C."/>
            <person name="Gautier V."/>
            <person name="Ament-Velasquez S.L."/>
            <person name="Kruys A."/>
            <person name="Hutchinson M.I."/>
            <person name="Powell A.J."/>
            <person name="Barry K."/>
            <person name="Miller A.N."/>
            <person name="Grigoriev I.V."/>
            <person name="Debuchy R."/>
            <person name="Gladieux P."/>
            <person name="Thoren M.H."/>
            <person name="Johannesson H."/>
        </authorList>
    </citation>
    <scope>NUCLEOTIDE SEQUENCE</scope>
    <source>
        <strain evidence="14">CBS 103.79</strain>
    </source>
</reference>
<evidence type="ECO:0000256" key="2">
    <source>
        <dbReference type="ARBA" id="ARBA00004613"/>
    </source>
</evidence>
<dbReference type="PROSITE" id="PS51760">
    <property type="entry name" value="GH10_2"/>
    <property type="match status" value="1"/>
</dbReference>
<evidence type="ECO:0000313" key="15">
    <source>
        <dbReference type="Proteomes" id="UP001303889"/>
    </source>
</evidence>
<keyword evidence="7 11" id="KW-0378">Hydrolase</keyword>
<reference evidence="14" key="1">
    <citation type="journal article" date="2023" name="Mol. Phylogenet. Evol.">
        <title>Genome-scale phylogeny and comparative genomics of the fungal order Sordariales.</title>
        <authorList>
            <person name="Hensen N."/>
            <person name="Bonometti L."/>
            <person name="Westerberg I."/>
            <person name="Brannstrom I.O."/>
            <person name="Guillou S."/>
            <person name="Cros-Aarteil S."/>
            <person name="Calhoun S."/>
            <person name="Haridas S."/>
            <person name="Kuo A."/>
            <person name="Mondo S."/>
            <person name="Pangilinan J."/>
            <person name="Riley R."/>
            <person name="LaButti K."/>
            <person name="Andreopoulos B."/>
            <person name="Lipzen A."/>
            <person name="Chen C."/>
            <person name="Yan M."/>
            <person name="Daum C."/>
            <person name="Ng V."/>
            <person name="Clum A."/>
            <person name="Steindorff A."/>
            <person name="Ohm R.A."/>
            <person name="Martin F."/>
            <person name="Silar P."/>
            <person name="Natvig D.O."/>
            <person name="Lalanne C."/>
            <person name="Gautier V."/>
            <person name="Ament-Velasquez S.L."/>
            <person name="Kruys A."/>
            <person name="Hutchinson M.I."/>
            <person name="Powell A.J."/>
            <person name="Barry K."/>
            <person name="Miller A.N."/>
            <person name="Grigoriev I.V."/>
            <person name="Debuchy R."/>
            <person name="Gladieux P."/>
            <person name="Hiltunen Thoren M."/>
            <person name="Johannesson H."/>
        </authorList>
    </citation>
    <scope>NUCLEOTIDE SEQUENCE</scope>
    <source>
        <strain evidence="14">CBS 103.79</strain>
    </source>
</reference>
<dbReference type="PANTHER" id="PTHR31490">
    <property type="entry name" value="GLYCOSYL HYDROLASE"/>
    <property type="match status" value="1"/>
</dbReference>
<protein>
    <recommendedName>
        <fullName evidence="11">Beta-xylanase</fullName>
        <ecNumber evidence="11">3.2.1.8</ecNumber>
    </recommendedName>
</protein>
<dbReference type="InterPro" id="IPR017853">
    <property type="entry name" value="GH"/>
</dbReference>
<comment type="catalytic activity">
    <reaction evidence="1 11">
        <text>Endohydrolysis of (1-&gt;4)-beta-D-xylosidic linkages in xylans.</text>
        <dbReference type="EC" id="3.2.1.8"/>
    </reaction>
</comment>
<evidence type="ECO:0000256" key="7">
    <source>
        <dbReference type="ARBA" id="ARBA00022801"/>
    </source>
</evidence>
<proteinExistence type="inferred from homology"/>
<evidence type="ECO:0000256" key="4">
    <source>
        <dbReference type="ARBA" id="ARBA00007495"/>
    </source>
</evidence>
<accession>A0AAN6MAP4</accession>
<dbReference type="InterPro" id="IPR044846">
    <property type="entry name" value="GH10"/>
</dbReference>
<evidence type="ECO:0000256" key="1">
    <source>
        <dbReference type="ARBA" id="ARBA00000681"/>
    </source>
</evidence>
<dbReference type="PROSITE" id="PS51257">
    <property type="entry name" value="PROKAR_LIPOPROTEIN"/>
    <property type="match status" value="1"/>
</dbReference>
<keyword evidence="12" id="KW-0732">Signal</keyword>
<feature type="signal peptide" evidence="12">
    <location>
        <begin position="1"/>
        <end position="17"/>
    </location>
</feature>
<dbReference type="EMBL" id="MU856148">
    <property type="protein sequence ID" value="KAK3897502.1"/>
    <property type="molecule type" value="Genomic_DNA"/>
</dbReference>
<dbReference type="SUPFAM" id="SSF51445">
    <property type="entry name" value="(Trans)glycosidases"/>
    <property type="match status" value="1"/>
</dbReference>
<dbReference type="AlphaFoldDB" id="A0AAN6MAP4"/>
<dbReference type="SMART" id="SM00633">
    <property type="entry name" value="Glyco_10"/>
    <property type="match status" value="1"/>
</dbReference>
<dbReference type="GO" id="GO:0031176">
    <property type="term" value="F:endo-1,4-beta-xylanase activity"/>
    <property type="evidence" value="ECO:0007669"/>
    <property type="project" value="UniProtKB-EC"/>
</dbReference>
<dbReference type="Gene3D" id="3.20.20.80">
    <property type="entry name" value="Glycosidases"/>
    <property type="match status" value="1"/>
</dbReference>
<keyword evidence="10 11" id="KW-0624">Polysaccharide degradation</keyword>
<dbReference type="Pfam" id="PF00331">
    <property type="entry name" value="Glyco_hydro_10"/>
    <property type="match status" value="1"/>
</dbReference>
<evidence type="ECO:0000256" key="3">
    <source>
        <dbReference type="ARBA" id="ARBA00004851"/>
    </source>
</evidence>
<dbReference type="InterPro" id="IPR001000">
    <property type="entry name" value="GH10_dom"/>
</dbReference>
<gene>
    <name evidence="14" type="ORF">C8A05DRAFT_38945</name>
</gene>
<dbReference type="Proteomes" id="UP001303889">
    <property type="component" value="Unassembled WGS sequence"/>
</dbReference>
<dbReference type="EC" id="3.2.1.8" evidence="11"/>
<evidence type="ECO:0000256" key="8">
    <source>
        <dbReference type="ARBA" id="ARBA00023277"/>
    </source>
</evidence>
<dbReference type="GO" id="GO:0045493">
    <property type="term" value="P:xylan catabolic process"/>
    <property type="evidence" value="ECO:0007669"/>
    <property type="project" value="UniProtKB-KW"/>
</dbReference>
<organism evidence="14 15">
    <name type="scientific">Staphylotrichum tortipilum</name>
    <dbReference type="NCBI Taxonomy" id="2831512"/>
    <lineage>
        <taxon>Eukaryota</taxon>
        <taxon>Fungi</taxon>
        <taxon>Dikarya</taxon>
        <taxon>Ascomycota</taxon>
        <taxon>Pezizomycotina</taxon>
        <taxon>Sordariomycetes</taxon>
        <taxon>Sordariomycetidae</taxon>
        <taxon>Sordariales</taxon>
        <taxon>Chaetomiaceae</taxon>
        <taxon>Staphylotrichum</taxon>
    </lineage>
</organism>
<keyword evidence="5" id="KW-0964">Secreted</keyword>
<dbReference type="GO" id="GO:0005576">
    <property type="term" value="C:extracellular region"/>
    <property type="evidence" value="ECO:0007669"/>
    <property type="project" value="UniProtKB-SubCell"/>
</dbReference>
<evidence type="ECO:0000256" key="6">
    <source>
        <dbReference type="ARBA" id="ARBA00022651"/>
    </source>
</evidence>
<dbReference type="PRINTS" id="PR00134">
    <property type="entry name" value="GLHYDRLASE10"/>
</dbReference>
<evidence type="ECO:0000256" key="9">
    <source>
        <dbReference type="ARBA" id="ARBA00023295"/>
    </source>
</evidence>
<feature type="chain" id="PRO_5043045346" description="Beta-xylanase" evidence="12">
    <location>
        <begin position="18"/>
        <end position="349"/>
    </location>
</feature>
<evidence type="ECO:0000256" key="5">
    <source>
        <dbReference type="ARBA" id="ARBA00022525"/>
    </source>
</evidence>
<comment type="similarity">
    <text evidence="4 11">Belongs to the glycosyl hydrolase 10 (cellulase F) family.</text>
</comment>
<keyword evidence="15" id="KW-1185">Reference proteome</keyword>
<sequence length="349" mass="37882">MRFSASVALALSGAAVACPTSNGKTLNAAMVAAGRKYIGTSLTLRGDATEEAIIKSEFGSITPENAQKWDATEPSRGQFTFSSADQHVNWAVQNGKQVRCHTLVWHSQLPTWVSEGGFDNATLIDVMTNHINTVMGQYKGKCTHWDVVNEALNEDGTYRENVFLKTIGEAYLPIAFRIAAAADPSAKLYFNDYNLEYLGPKVEGAARIVKLIKSWGVRIDGVGYQGHLVTEPTPTQSLPTPSEEELTAALKVTADLGVDVAYTEIDIRGLTPSTPAKAQLLADAYSRVAKSCMNVARCVGMTVWGVSDKYSWIPGVFTGEGDALLWDSNYEKKPAYASFRKAIQTAPRS</sequence>
<evidence type="ECO:0000256" key="10">
    <source>
        <dbReference type="ARBA" id="ARBA00023326"/>
    </source>
</evidence>
<comment type="caution">
    <text evidence="14">The sequence shown here is derived from an EMBL/GenBank/DDBJ whole genome shotgun (WGS) entry which is preliminary data.</text>
</comment>
<comment type="subcellular location">
    <subcellularLocation>
        <location evidence="2">Secreted</location>
    </subcellularLocation>
</comment>
<feature type="domain" description="GH10" evidence="13">
    <location>
        <begin position="24"/>
        <end position="342"/>
    </location>
</feature>
<keyword evidence="8 11" id="KW-0119">Carbohydrate metabolism</keyword>
<comment type="pathway">
    <text evidence="3">Glycan degradation; xylan degradation.</text>
</comment>
<name>A0AAN6MAP4_9PEZI</name>